<proteinExistence type="predicted"/>
<sequence>MTSFLTHRARVHDARLPLHRRHSALRTCLTCFAPYGLRATYHHLTLSAAIPRRLEADPDALVRAVEELHEARVLWLARAQEYAAQRRAEKRAGRRAVPNPRPWWLRNWWEDPNRTWYDAPSHHPSLRLPEYVRRQNAMLDGADLPGCSACGDEGPPVSNATGHGWVELCRGCARVLAPCPCGQRHRVVPETPVNWNGIWRRAHMSDEGTPNPHRPAVQGRPADDDRSLEHDLRTPADAAVDGW</sequence>
<feature type="region of interest" description="Disordered" evidence="1">
    <location>
        <begin position="203"/>
        <end position="243"/>
    </location>
</feature>
<organism evidence="2 3">
    <name type="scientific">Streptomyces sindenensis</name>
    <dbReference type="NCBI Taxonomy" id="67363"/>
    <lineage>
        <taxon>Bacteria</taxon>
        <taxon>Bacillati</taxon>
        <taxon>Actinomycetota</taxon>
        <taxon>Actinomycetes</taxon>
        <taxon>Kitasatosporales</taxon>
        <taxon>Streptomycetaceae</taxon>
        <taxon>Streptomyces</taxon>
    </lineage>
</organism>
<evidence type="ECO:0000313" key="3">
    <source>
        <dbReference type="Proteomes" id="UP001598251"/>
    </source>
</evidence>
<keyword evidence="3" id="KW-1185">Reference proteome</keyword>
<protein>
    <submittedName>
        <fullName evidence="2">Uncharacterized protein</fullName>
    </submittedName>
</protein>
<dbReference type="Proteomes" id="UP001598251">
    <property type="component" value="Unassembled WGS sequence"/>
</dbReference>
<dbReference type="RefSeq" id="WP_382824362.1">
    <property type="nucleotide sequence ID" value="NZ_JBHXLY010000003.1"/>
</dbReference>
<accession>A0ABW6EC98</accession>
<evidence type="ECO:0000256" key="1">
    <source>
        <dbReference type="SAM" id="MobiDB-lite"/>
    </source>
</evidence>
<dbReference type="EMBL" id="JBHXOF010000003">
    <property type="protein sequence ID" value="MFD4212797.1"/>
    <property type="molecule type" value="Genomic_DNA"/>
</dbReference>
<feature type="compositionally biased region" description="Basic and acidic residues" evidence="1">
    <location>
        <begin position="221"/>
        <end position="234"/>
    </location>
</feature>
<name>A0ABW6EC98_9ACTN</name>
<evidence type="ECO:0000313" key="2">
    <source>
        <dbReference type="EMBL" id="MFD4212797.1"/>
    </source>
</evidence>
<gene>
    <name evidence="2" type="ORF">ACFWSS_07785</name>
</gene>
<comment type="caution">
    <text evidence="2">The sequence shown here is derived from an EMBL/GenBank/DDBJ whole genome shotgun (WGS) entry which is preliminary data.</text>
</comment>
<reference evidence="2 3" key="1">
    <citation type="submission" date="2024-09" db="EMBL/GenBank/DDBJ databases">
        <title>The Natural Products Discovery Center: Release of the First 8490 Sequenced Strains for Exploring Actinobacteria Biosynthetic Diversity.</title>
        <authorList>
            <person name="Kalkreuter E."/>
            <person name="Kautsar S.A."/>
            <person name="Yang D."/>
            <person name="Bader C.D."/>
            <person name="Teijaro C.N."/>
            <person name="Fluegel L."/>
            <person name="Davis C.M."/>
            <person name="Simpson J.R."/>
            <person name="Lauterbach L."/>
            <person name="Steele A.D."/>
            <person name="Gui C."/>
            <person name="Meng S."/>
            <person name="Li G."/>
            <person name="Viehrig K."/>
            <person name="Ye F."/>
            <person name="Su P."/>
            <person name="Kiefer A.F."/>
            <person name="Nichols A."/>
            <person name="Cepeda A.J."/>
            <person name="Yan W."/>
            <person name="Fan B."/>
            <person name="Jiang Y."/>
            <person name="Adhikari A."/>
            <person name="Zheng C.-J."/>
            <person name="Schuster L."/>
            <person name="Cowan T.M."/>
            <person name="Smanski M.J."/>
            <person name="Chevrette M.G."/>
            <person name="De Carvalho L.P.S."/>
            <person name="Shen B."/>
        </authorList>
    </citation>
    <scope>NUCLEOTIDE SEQUENCE [LARGE SCALE GENOMIC DNA]</scope>
    <source>
        <strain evidence="2 3">NPDC058546</strain>
    </source>
</reference>